<evidence type="ECO:0000313" key="4">
    <source>
        <dbReference type="WBParaSite" id="HPBE_0000491201-mRNA-1"/>
    </source>
</evidence>
<sequence>MFIVCLGDILVTTRCCSATTSYSFPRIAAFTLITTAMLLSLLLLFLTPQFGRRALLAVACTGSLFFLMPFVCKVFIIGRHSHHLKYQLLPVKKDWLN</sequence>
<evidence type="ECO:0000256" key="1">
    <source>
        <dbReference type="SAM" id="Phobius"/>
    </source>
</evidence>
<dbReference type="AlphaFoldDB" id="A0A183FES1"/>
<evidence type="ECO:0000313" key="2">
    <source>
        <dbReference type="EMBL" id="VDO62777.1"/>
    </source>
</evidence>
<keyword evidence="3" id="KW-1185">Reference proteome</keyword>
<dbReference type="EMBL" id="UZAH01025380">
    <property type="protein sequence ID" value="VDO62777.1"/>
    <property type="molecule type" value="Genomic_DNA"/>
</dbReference>
<accession>A0A3P7XSE8</accession>
<keyword evidence="1" id="KW-1133">Transmembrane helix</keyword>
<reference evidence="4" key="2">
    <citation type="submission" date="2019-09" db="UniProtKB">
        <authorList>
            <consortium name="WormBaseParasite"/>
        </authorList>
    </citation>
    <scope>IDENTIFICATION</scope>
</reference>
<dbReference type="Proteomes" id="UP000050761">
    <property type="component" value="Unassembled WGS sequence"/>
</dbReference>
<feature type="transmembrane region" description="Helical" evidence="1">
    <location>
        <begin position="27"/>
        <end position="47"/>
    </location>
</feature>
<dbReference type="WBParaSite" id="HPBE_0000491201-mRNA-1">
    <property type="protein sequence ID" value="HPBE_0000491201-mRNA-1"/>
    <property type="gene ID" value="HPBE_0000491201"/>
</dbReference>
<proteinExistence type="predicted"/>
<accession>A0A183FES1</accession>
<organism evidence="3 4">
    <name type="scientific">Heligmosomoides polygyrus</name>
    <name type="common">Parasitic roundworm</name>
    <dbReference type="NCBI Taxonomy" id="6339"/>
    <lineage>
        <taxon>Eukaryota</taxon>
        <taxon>Metazoa</taxon>
        <taxon>Ecdysozoa</taxon>
        <taxon>Nematoda</taxon>
        <taxon>Chromadorea</taxon>
        <taxon>Rhabditida</taxon>
        <taxon>Rhabditina</taxon>
        <taxon>Rhabditomorpha</taxon>
        <taxon>Strongyloidea</taxon>
        <taxon>Heligmosomidae</taxon>
        <taxon>Heligmosomoides</taxon>
    </lineage>
</organism>
<keyword evidence="1" id="KW-0812">Transmembrane</keyword>
<reference evidence="2 3" key="1">
    <citation type="submission" date="2018-11" db="EMBL/GenBank/DDBJ databases">
        <authorList>
            <consortium name="Pathogen Informatics"/>
        </authorList>
    </citation>
    <scope>NUCLEOTIDE SEQUENCE [LARGE SCALE GENOMIC DNA]</scope>
</reference>
<protein>
    <submittedName>
        <fullName evidence="4">G_PROTEIN_RECEP_F3_4 domain-containing protein</fullName>
    </submittedName>
</protein>
<name>A0A183FES1_HELPZ</name>
<evidence type="ECO:0000313" key="3">
    <source>
        <dbReference type="Proteomes" id="UP000050761"/>
    </source>
</evidence>
<keyword evidence="1" id="KW-0472">Membrane</keyword>
<feature type="transmembrane region" description="Helical" evidence="1">
    <location>
        <begin position="54"/>
        <end position="76"/>
    </location>
</feature>
<gene>
    <name evidence="2" type="ORF">HPBE_LOCUS4913</name>
</gene>